<proteinExistence type="predicted"/>
<dbReference type="Gramene" id="CDY32187">
    <property type="protein sequence ID" value="CDY32187"/>
    <property type="gene ID" value="GSBRNA2T00051581001"/>
</dbReference>
<reference evidence="1 2" key="1">
    <citation type="journal article" date="2014" name="Science">
        <title>Plant genetics. Early allopolyploid evolution in the post-Neolithic Brassica napus oilseed genome.</title>
        <authorList>
            <person name="Chalhoub B."/>
            <person name="Denoeud F."/>
            <person name="Liu S."/>
            <person name="Parkin I.A."/>
            <person name="Tang H."/>
            <person name="Wang X."/>
            <person name="Chiquet J."/>
            <person name="Belcram H."/>
            <person name="Tong C."/>
            <person name="Samans B."/>
            <person name="Correa M."/>
            <person name="Da Silva C."/>
            <person name="Just J."/>
            <person name="Falentin C."/>
            <person name="Koh C.S."/>
            <person name="Le Clainche I."/>
            <person name="Bernard M."/>
            <person name="Bento P."/>
            <person name="Noel B."/>
            <person name="Labadie K."/>
            <person name="Alberti A."/>
            <person name="Charles M."/>
            <person name="Arnaud D."/>
            <person name="Guo H."/>
            <person name="Daviaud C."/>
            <person name="Alamery S."/>
            <person name="Jabbari K."/>
            <person name="Zhao M."/>
            <person name="Edger P.P."/>
            <person name="Chelaifa H."/>
            <person name="Tack D."/>
            <person name="Lassalle G."/>
            <person name="Mestiri I."/>
            <person name="Schnel N."/>
            <person name="Le Paslier M.C."/>
            <person name="Fan G."/>
            <person name="Renault V."/>
            <person name="Bayer P.E."/>
            <person name="Golicz A.A."/>
            <person name="Manoli S."/>
            <person name="Lee T.H."/>
            <person name="Thi V.H."/>
            <person name="Chalabi S."/>
            <person name="Hu Q."/>
            <person name="Fan C."/>
            <person name="Tollenaere R."/>
            <person name="Lu Y."/>
            <person name="Battail C."/>
            <person name="Shen J."/>
            <person name="Sidebottom C.H."/>
            <person name="Wang X."/>
            <person name="Canaguier A."/>
            <person name="Chauveau A."/>
            <person name="Berard A."/>
            <person name="Deniot G."/>
            <person name="Guan M."/>
            <person name="Liu Z."/>
            <person name="Sun F."/>
            <person name="Lim Y.P."/>
            <person name="Lyons E."/>
            <person name="Town C.D."/>
            <person name="Bancroft I."/>
            <person name="Wang X."/>
            <person name="Meng J."/>
            <person name="Ma J."/>
            <person name="Pires J.C."/>
            <person name="King G.J."/>
            <person name="Brunel D."/>
            <person name="Delourme R."/>
            <person name="Renard M."/>
            <person name="Aury J.M."/>
            <person name="Adams K.L."/>
            <person name="Batley J."/>
            <person name="Snowdon R.J."/>
            <person name="Tost J."/>
            <person name="Edwards D."/>
            <person name="Zhou Y."/>
            <person name="Hua W."/>
            <person name="Sharpe A.G."/>
            <person name="Paterson A.H."/>
            <person name="Guan C."/>
            <person name="Wincker P."/>
        </authorList>
    </citation>
    <scope>NUCLEOTIDE SEQUENCE [LARGE SCALE GENOMIC DNA]</scope>
    <source>
        <strain evidence="2">cv. Darmor-bzh</strain>
    </source>
</reference>
<accession>A0A078H3W2</accession>
<keyword evidence="2" id="KW-1185">Reference proteome</keyword>
<organism evidence="1 2">
    <name type="scientific">Brassica napus</name>
    <name type="common">Rape</name>
    <dbReference type="NCBI Taxonomy" id="3708"/>
    <lineage>
        <taxon>Eukaryota</taxon>
        <taxon>Viridiplantae</taxon>
        <taxon>Streptophyta</taxon>
        <taxon>Embryophyta</taxon>
        <taxon>Tracheophyta</taxon>
        <taxon>Spermatophyta</taxon>
        <taxon>Magnoliopsida</taxon>
        <taxon>eudicotyledons</taxon>
        <taxon>Gunneridae</taxon>
        <taxon>Pentapetalae</taxon>
        <taxon>rosids</taxon>
        <taxon>malvids</taxon>
        <taxon>Brassicales</taxon>
        <taxon>Brassicaceae</taxon>
        <taxon>Brassiceae</taxon>
        <taxon>Brassica</taxon>
    </lineage>
</organism>
<protein>
    <submittedName>
        <fullName evidence="1">BnaCnng06960D protein</fullName>
    </submittedName>
</protein>
<evidence type="ECO:0000313" key="1">
    <source>
        <dbReference type="EMBL" id="CDY32187.1"/>
    </source>
</evidence>
<sequence>MTFMNISELKTLVELLRSHRFGCVLSYKEKK</sequence>
<dbReference type="PaxDb" id="3708-A0A078H3W2"/>
<name>A0A078H3W2_BRANA</name>
<gene>
    <name evidence="1" type="primary">BnaCnng06960D</name>
    <name evidence="1" type="ORF">GSBRNA2T00051581001</name>
</gene>
<evidence type="ECO:0000313" key="2">
    <source>
        <dbReference type="Proteomes" id="UP000028999"/>
    </source>
</evidence>
<dbReference type="EMBL" id="LK032288">
    <property type="protein sequence ID" value="CDY32187.1"/>
    <property type="molecule type" value="Genomic_DNA"/>
</dbReference>
<dbReference type="Proteomes" id="UP000028999">
    <property type="component" value="Unassembled WGS sequence"/>
</dbReference>
<dbReference type="AlphaFoldDB" id="A0A078H3W2"/>